<organism evidence="6 7">
    <name type="scientific">Pegethrix bostrychoides GSE-TBD4-15B</name>
    <dbReference type="NCBI Taxonomy" id="2839662"/>
    <lineage>
        <taxon>Bacteria</taxon>
        <taxon>Bacillati</taxon>
        <taxon>Cyanobacteriota</taxon>
        <taxon>Cyanophyceae</taxon>
        <taxon>Oculatellales</taxon>
        <taxon>Oculatellaceae</taxon>
        <taxon>Pegethrix</taxon>
    </lineage>
</organism>
<dbReference type="InterPro" id="IPR024983">
    <property type="entry name" value="CHAT_dom"/>
</dbReference>
<feature type="domain" description="CHAT" evidence="4">
    <location>
        <begin position="192"/>
        <end position="327"/>
    </location>
</feature>
<dbReference type="PANTHER" id="PTHR30483">
    <property type="entry name" value="LEUCINE-SPECIFIC-BINDING PROTEIN"/>
    <property type="match status" value="1"/>
</dbReference>
<sequence>MLATIEIINGDFEQGFEVILEIAQDGGAVFRREARRLPPAPDLPQLYDSWQDCHYRLPEIRRIIRLPAAQTTEICDISTALSAASTLETYLQDWFSQDAFEALTGIILAETPPQDQLRVIFQTENRYLQRLPWQIWRLFGSQSRAEFGLSAHYAPPAGSINRPVRILAILGDSSGINVKADRSFLENLPGAEVVFLVEPDQSSLSDQLWDQPWDILFFAGHSTSDGQGNHGEFRINAQQSLSIQQLKFSLRQAIQQGLKLAIFNSCDGLGLAKQLTALRIPQMIVMREPVPDQIAQEFLKRFLYSFSNGTPFYLAVREARERLESLEQQFPGASWLPVICQNPAEPRLVWPSPDPILPPQRSWIARWFEQLSSEVGRLYRARKPLMLLGLALLALAAALLIALKLPLRTKLPSFGSPFVSPNVSIDVPKATPSDLLSLGERSLMATKPTGAKQLGITAYANQDWPEAIRQFEQALSQPSARNSDPESLIYLNNAIAALKGNPIQIATAVPLTTEATASYQGIAQEMLRGVAMAQTQANCGIQSLAEAMNQAADLAALCQGGIQQRLLQVQIANDKNNLETTDLVAAQLAVAHNLAVVGHYTSRITEQAAALYAKTGIVIVSPSSTSVKLSGLPYLFRTATNDAVAAQTLASYATQVKKLSRFAVANVPGDPFSDSLTDEFRKHLRSRKLIELPQCNLTASTFSSTGCVQAAIQAQAEALLLIPTQPATINLALELAKANATRSNRLMLLAGNTLYSPKTLDPYGEEAAQAGLTVAITWHRRGDRFEAEAEMLFGTQQVNWRTAMSYDAVNAICQGLKTTDLSKSLSQSRNNLKEALSSNLVADGAAGVGTVEFDAKGDRRPIAGRIGLLVRVEKNINSEVYDFKIVQ</sequence>
<evidence type="ECO:0000259" key="5">
    <source>
        <dbReference type="Pfam" id="PF13458"/>
    </source>
</evidence>
<comment type="similarity">
    <text evidence="1">Belongs to the leucine-binding protein family.</text>
</comment>
<dbReference type="Pfam" id="PF13458">
    <property type="entry name" value="Peripla_BP_6"/>
    <property type="match status" value="1"/>
</dbReference>
<keyword evidence="3" id="KW-0812">Transmembrane</keyword>
<evidence type="ECO:0000256" key="1">
    <source>
        <dbReference type="ARBA" id="ARBA00010062"/>
    </source>
</evidence>
<keyword evidence="3" id="KW-0472">Membrane</keyword>
<dbReference type="EMBL" id="JAHHHV010000008">
    <property type="protein sequence ID" value="MBW4464225.1"/>
    <property type="molecule type" value="Genomic_DNA"/>
</dbReference>
<dbReference type="Pfam" id="PF12770">
    <property type="entry name" value="CHAT"/>
    <property type="match status" value="1"/>
</dbReference>
<dbReference type="PANTHER" id="PTHR30483:SF6">
    <property type="entry name" value="PERIPLASMIC BINDING PROTEIN OF ABC TRANSPORTER FOR NATURAL AMINO ACIDS"/>
    <property type="match status" value="1"/>
</dbReference>
<dbReference type="InterPro" id="IPR028082">
    <property type="entry name" value="Peripla_BP_I"/>
</dbReference>
<dbReference type="AlphaFoldDB" id="A0A951P8D0"/>
<evidence type="ECO:0000256" key="3">
    <source>
        <dbReference type="SAM" id="Phobius"/>
    </source>
</evidence>
<dbReference type="Gene3D" id="3.40.50.2300">
    <property type="match status" value="2"/>
</dbReference>
<feature type="transmembrane region" description="Helical" evidence="3">
    <location>
        <begin position="385"/>
        <end position="403"/>
    </location>
</feature>
<accession>A0A951P8D0</accession>
<keyword evidence="2" id="KW-0732">Signal</keyword>
<dbReference type="SUPFAM" id="SSF53822">
    <property type="entry name" value="Periplasmic binding protein-like I"/>
    <property type="match status" value="1"/>
</dbReference>
<protein>
    <submittedName>
        <fullName evidence="6">ABC transporter substrate-binding protein</fullName>
    </submittedName>
</protein>
<reference evidence="6" key="2">
    <citation type="journal article" date="2022" name="Microbiol. Resour. Announc.">
        <title>Metagenome Sequencing to Explore Phylogenomics of Terrestrial Cyanobacteria.</title>
        <authorList>
            <person name="Ward R.D."/>
            <person name="Stajich J.E."/>
            <person name="Johansen J.R."/>
            <person name="Huntemann M."/>
            <person name="Clum A."/>
            <person name="Foster B."/>
            <person name="Foster B."/>
            <person name="Roux S."/>
            <person name="Palaniappan K."/>
            <person name="Varghese N."/>
            <person name="Mukherjee S."/>
            <person name="Reddy T.B.K."/>
            <person name="Daum C."/>
            <person name="Copeland A."/>
            <person name="Chen I.A."/>
            <person name="Ivanova N.N."/>
            <person name="Kyrpides N.C."/>
            <person name="Shapiro N."/>
            <person name="Eloe-Fadrosh E.A."/>
            <person name="Pietrasiak N."/>
        </authorList>
    </citation>
    <scope>NUCLEOTIDE SEQUENCE</scope>
    <source>
        <strain evidence="6">GSE-TBD4-15B</strain>
    </source>
</reference>
<proteinExistence type="inferred from homology"/>
<name>A0A951P8D0_9CYAN</name>
<dbReference type="CDD" id="cd06268">
    <property type="entry name" value="PBP1_ABC_transporter_LIVBP-like"/>
    <property type="match status" value="1"/>
</dbReference>
<evidence type="ECO:0000256" key="2">
    <source>
        <dbReference type="ARBA" id="ARBA00022729"/>
    </source>
</evidence>
<dbReference type="InterPro" id="IPR051010">
    <property type="entry name" value="BCAA_transport"/>
</dbReference>
<dbReference type="Proteomes" id="UP000707356">
    <property type="component" value="Unassembled WGS sequence"/>
</dbReference>
<evidence type="ECO:0000313" key="7">
    <source>
        <dbReference type="Proteomes" id="UP000707356"/>
    </source>
</evidence>
<evidence type="ECO:0000313" key="6">
    <source>
        <dbReference type="EMBL" id="MBW4464225.1"/>
    </source>
</evidence>
<keyword evidence="3" id="KW-1133">Transmembrane helix</keyword>
<gene>
    <name evidence="6" type="ORF">KME07_02140</name>
</gene>
<comment type="caution">
    <text evidence="6">The sequence shown here is derived from an EMBL/GenBank/DDBJ whole genome shotgun (WGS) entry which is preliminary data.</text>
</comment>
<feature type="domain" description="Leucine-binding protein" evidence="5">
    <location>
        <begin position="543"/>
        <end position="856"/>
    </location>
</feature>
<dbReference type="InterPro" id="IPR028081">
    <property type="entry name" value="Leu-bd"/>
</dbReference>
<reference evidence="6" key="1">
    <citation type="submission" date="2021-05" db="EMBL/GenBank/DDBJ databases">
        <authorList>
            <person name="Pietrasiak N."/>
            <person name="Ward R."/>
            <person name="Stajich J.E."/>
            <person name="Kurbessoian T."/>
        </authorList>
    </citation>
    <scope>NUCLEOTIDE SEQUENCE</scope>
    <source>
        <strain evidence="6">GSE-TBD4-15B</strain>
    </source>
</reference>
<evidence type="ECO:0000259" key="4">
    <source>
        <dbReference type="Pfam" id="PF12770"/>
    </source>
</evidence>